<dbReference type="SUPFAM" id="SSF51735">
    <property type="entry name" value="NAD(P)-binding Rossmann-fold domains"/>
    <property type="match status" value="1"/>
</dbReference>
<dbReference type="PANTHER" id="PTHR43205:SF7">
    <property type="entry name" value="PROSTAGLANDIN REDUCTASE 1"/>
    <property type="match status" value="1"/>
</dbReference>
<dbReference type="InterPro" id="IPR013149">
    <property type="entry name" value="ADH-like_C"/>
</dbReference>
<dbReference type="Proteomes" id="UP000799766">
    <property type="component" value="Unassembled WGS sequence"/>
</dbReference>
<dbReference type="PANTHER" id="PTHR43205">
    <property type="entry name" value="PROSTAGLANDIN REDUCTASE"/>
    <property type="match status" value="1"/>
</dbReference>
<dbReference type="Gene3D" id="3.40.50.720">
    <property type="entry name" value="NAD(P)-binding Rossmann-like Domain"/>
    <property type="match status" value="1"/>
</dbReference>
<protein>
    <submittedName>
        <fullName evidence="3">Putative oxidoreductase</fullName>
    </submittedName>
</protein>
<dbReference type="InterPro" id="IPR041694">
    <property type="entry name" value="ADH_N_2"/>
</dbReference>
<sequence length="352" mass="38476">MVQNKGFIYKSIPSGFPVVGKDIAVEDSSIDLDQNLPPDSLLVQNHYLSYDPYIRGRMRPAEESYFPPLTLGQPVVNRGISTVLKSTTAGLAPGDLVEVLAGCPFEEYSVLPPSTAARVRKLDNPYNLDPTVFLGALGMPGLTAYSSFYEIGEPKKGETIFISAASGAVGQLVGQLAKHDGLTVIGSVGDDAKVEWIINELGFDAGFNYKKEKPRDALKRLAPQGIDIYYENVGGETLEAAIDNMNWFGRIIACGMISGYNIKPEENYPIRNLFHVVGKRLKMQGFVVMDANMGPKWADEHRKNISKWIADGTFQYKVSVTEGIDNAAEGFIGMLSGKNFGKAILQISEPKK</sequence>
<dbReference type="InterPro" id="IPR036291">
    <property type="entry name" value="NAD(P)-bd_dom_sf"/>
</dbReference>
<feature type="domain" description="Enoyl reductase (ER)" evidence="2">
    <location>
        <begin position="56"/>
        <end position="345"/>
    </location>
</feature>
<keyword evidence="4" id="KW-1185">Reference proteome</keyword>
<dbReference type="InterPro" id="IPR020843">
    <property type="entry name" value="ER"/>
</dbReference>
<dbReference type="FunFam" id="3.40.50.720:FF:000121">
    <property type="entry name" value="Prostaglandin reductase 2"/>
    <property type="match status" value="1"/>
</dbReference>
<dbReference type="CDD" id="cd05288">
    <property type="entry name" value="PGDH"/>
    <property type="match status" value="1"/>
</dbReference>
<dbReference type="SMART" id="SM00829">
    <property type="entry name" value="PKS_ER"/>
    <property type="match status" value="1"/>
</dbReference>
<dbReference type="EMBL" id="MU001678">
    <property type="protein sequence ID" value="KAF2458211.1"/>
    <property type="molecule type" value="Genomic_DNA"/>
</dbReference>
<evidence type="ECO:0000256" key="1">
    <source>
        <dbReference type="ARBA" id="ARBA00023002"/>
    </source>
</evidence>
<name>A0A6A6P2F2_9PEZI</name>
<dbReference type="SUPFAM" id="SSF50129">
    <property type="entry name" value="GroES-like"/>
    <property type="match status" value="2"/>
</dbReference>
<dbReference type="GO" id="GO:0016628">
    <property type="term" value="F:oxidoreductase activity, acting on the CH-CH group of donors, NAD or NADP as acceptor"/>
    <property type="evidence" value="ECO:0007669"/>
    <property type="project" value="InterPro"/>
</dbReference>
<dbReference type="Pfam" id="PF16884">
    <property type="entry name" value="ADH_N_2"/>
    <property type="match status" value="1"/>
</dbReference>
<evidence type="ECO:0000313" key="3">
    <source>
        <dbReference type="EMBL" id="KAF2458211.1"/>
    </source>
</evidence>
<organism evidence="3 4">
    <name type="scientific">Lineolata rhizophorae</name>
    <dbReference type="NCBI Taxonomy" id="578093"/>
    <lineage>
        <taxon>Eukaryota</taxon>
        <taxon>Fungi</taxon>
        <taxon>Dikarya</taxon>
        <taxon>Ascomycota</taxon>
        <taxon>Pezizomycotina</taxon>
        <taxon>Dothideomycetes</taxon>
        <taxon>Dothideomycetes incertae sedis</taxon>
        <taxon>Lineolatales</taxon>
        <taxon>Lineolataceae</taxon>
        <taxon>Lineolata</taxon>
    </lineage>
</organism>
<keyword evidence="1" id="KW-0560">Oxidoreductase</keyword>
<accession>A0A6A6P2F2</accession>
<dbReference type="InterPro" id="IPR045010">
    <property type="entry name" value="MDR_fam"/>
</dbReference>
<dbReference type="AlphaFoldDB" id="A0A6A6P2F2"/>
<evidence type="ECO:0000259" key="2">
    <source>
        <dbReference type="SMART" id="SM00829"/>
    </source>
</evidence>
<dbReference type="InterPro" id="IPR011032">
    <property type="entry name" value="GroES-like_sf"/>
</dbReference>
<gene>
    <name evidence="3" type="ORF">BDY21DRAFT_385333</name>
</gene>
<evidence type="ECO:0000313" key="4">
    <source>
        <dbReference type="Proteomes" id="UP000799766"/>
    </source>
</evidence>
<dbReference type="Pfam" id="PF00107">
    <property type="entry name" value="ADH_zinc_N"/>
    <property type="match status" value="1"/>
</dbReference>
<reference evidence="3" key="1">
    <citation type="journal article" date="2020" name="Stud. Mycol.">
        <title>101 Dothideomycetes genomes: a test case for predicting lifestyles and emergence of pathogens.</title>
        <authorList>
            <person name="Haridas S."/>
            <person name="Albert R."/>
            <person name="Binder M."/>
            <person name="Bloem J."/>
            <person name="Labutti K."/>
            <person name="Salamov A."/>
            <person name="Andreopoulos B."/>
            <person name="Baker S."/>
            <person name="Barry K."/>
            <person name="Bills G."/>
            <person name="Bluhm B."/>
            <person name="Cannon C."/>
            <person name="Castanera R."/>
            <person name="Culley D."/>
            <person name="Daum C."/>
            <person name="Ezra D."/>
            <person name="Gonzalez J."/>
            <person name="Henrissat B."/>
            <person name="Kuo A."/>
            <person name="Liang C."/>
            <person name="Lipzen A."/>
            <person name="Lutzoni F."/>
            <person name="Magnuson J."/>
            <person name="Mondo S."/>
            <person name="Nolan M."/>
            <person name="Ohm R."/>
            <person name="Pangilinan J."/>
            <person name="Park H.-J."/>
            <person name="Ramirez L."/>
            <person name="Alfaro M."/>
            <person name="Sun H."/>
            <person name="Tritt A."/>
            <person name="Yoshinaga Y."/>
            <person name="Zwiers L.-H."/>
            <person name="Turgeon B."/>
            <person name="Goodwin S."/>
            <person name="Spatafora J."/>
            <person name="Crous P."/>
            <person name="Grigoriev I."/>
        </authorList>
    </citation>
    <scope>NUCLEOTIDE SEQUENCE</scope>
    <source>
        <strain evidence="3">ATCC 16933</strain>
    </source>
</reference>
<dbReference type="Gene3D" id="3.90.180.10">
    <property type="entry name" value="Medium-chain alcohol dehydrogenases, catalytic domain"/>
    <property type="match status" value="1"/>
</dbReference>
<dbReference type="OrthoDB" id="809632at2759"/>
<proteinExistence type="predicted"/>